<dbReference type="PRINTS" id="PR01021">
    <property type="entry name" value="OMPADOMAIN"/>
</dbReference>
<evidence type="ECO:0000256" key="3">
    <source>
        <dbReference type="ARBA" id="ARBA00023237"/>
    </source>
</evidence>
<comment type="caution">
    <text evidence="7">The sequence shown here is derived from an EMBL/GenBank/DDBJ whole genome shotgun (WGS) entry which is preliminary data.</text>
</comment>
<sequence length="644" mass="72813">MKFKASIVFFLVIVSLSFGQDKMSKADALFFGYDYKDAIVAYQKELREKPLTNQQYLNLADSYLKTGSYENASKTYLEVFKRDSTMSNHYFNKMLQSFYKTSGQDRIKAFLSTKGSGLSNELLENSDFNFELLKSNLGSELNYEIFNISANSPQADFSPTFYDDKLLFSSGRGHGNGKELYKPSGESYLDIFVSRIEQNGNANSATPFTLIPSSSFHKATPYYSNAQEIIFYVLSNADENGLLYSEEGKNTLAIGKNEIDGEFEYLLRDLNTSFYYPFYQESTGKLFFAANFEDGYGGTDLYYVYTNGGQIMSAPVNLGPRINSPGNEISPFIFENSLYFASDIFYGLGGMDIYKSNFQPNETFSIPINLGIGINSEDDDFGFVIRNNDTNGLLGYFSSNRKGGKGNDDIYGFNVAEKPGLKTIAVQGKVVKPASTTGVAKAYIRVFSSDNELLKEVYSDGEGQYQFEIPWRDFIKIEAGKERYSIYKKDLDESALNDIQKMDFHIDLALMDDLIEEKEGQEVIKLNKFFFDKGKSQITAEIAEELDKVVEAVHRFPEFQLRIESHTDSRGGSSTNFRLSQSRSDAIKKYLREKGVPESNLLYSVGYGEDKITNNCTNGVYCLDMLHRQNERSLIVVLNYNLLN</sequence>
<comment type="subcellular location">
    <subcellularLocation>
        <location evidence="1">Cell outer membrane</location>
    </subcellularLocation>
</comment>
<dbReference type="InterPro" id="IPR050330">
    <property type="entry name" value="Bact_OuterMem_StrucFunc"/>
</dbReference>
<feature type="chain" id="PRO_5032947898" evidence="5">
    <location>
        <begin position="20"/>
        <end position="644"/>
    </location>
</feature>
<dbReference type="SUPFAM" id="SSF103088">
    <property type="entry name" value="OmpA-like"/>
    <property type="match status" value="1"/>
</dbReference>
<dbReference type="Pfam" id="PF00691">
    <property type="entry name" value="OmpA"/>
    <property type="match status" value="1"/>
</dbReference>
<dbReference type="Pfam" id="PF07676">
    <property type="entry name" value="PD40"/>
    <property type="match status" value="1"/>
</dbReference>
<dbReference type="InterPro" id="IPR011659">
    <property type="entry name" value="WD40"/>
</dbReference>
<dbReference type="Proteomes" id="UP000590442">
    <property type="component" value="Unassembled WGS sequence"/>
</dbReference>
<keyword evidence="3" id="KW-0998">Cell outer membrane</keyword>
<dbReference type="InterPro" id="IPR036737">
    <property type="entry name" value="OmpA-like_sf"/>
</dbReference>
<evidence type="ECO:0000256" key="5">
    <source>
        <dbReference type="SAM" id="SignalP"/>
    </source>
</evidence>
<dbReference type="InterPro" id="IPR006665">
    <property type="entry name" value="OmpA-like"/>
</dbReference>
<keyword evidence="5" id="KW-0732">Signal</keyword>
<dbReference type="InterPro" id="IPR011990">
    <property type="entry name" value="TPR-like_helical_dom_sf"/>
</dbReference>
<dbReference type="RefSeq" id="WP_167962196.1">
    <property type="nucleotide sequence ID" value="NZ_JAATJJ010000001.1"/>
</dbReference>
<evidence type="ECO:0000256" key="4">
    <source>
        <dbReference type="PROSITE-ProRule" id="PRU00473"/>
    </source>
</evidence>
<dbReference type="PANTHER" id="PTHR30329">
    <property type="entry name" value="STATOR ELEMENT OF FLAGELLAR MOTOR COMPLEX"/>
    <property type="match status" value="1"/>
</dbReference>
<organism evidence="7 8">
    <name type="scientific">Saonia flava</name>
    <dbReference type="NCBI Taxonomy" id="523696"/>
    <lineage>
        <taxon>Bacteria</taxon>
        <taxon>Pseudomonadati</taxon>
        <taxon>Bacteroidota</taxon>
        <taxon>Flavobacteriia</taxon>
        <taxon>Flavobacteriales</taxon>
        <taxon>Flavobacteriaceae</taxon>
        <taxon>Saonia</taxon>
    </lineage>
</organism>
<dbReference type="EMBL" id="JAATJJ010000001">
    <property type="protein sequence ID" value="NJB70917.1"/>
    <property type="molecule type" value="Genomic_DNA"/>
</dbReference>
<gene>
    <name evidence="7" type="ORF">GGR42_001379</name>
</gene>
<feature type="domain" description="OmpA-like" evidence="6">
    <location>
        <begin position="519"/>
        <end position="641"/>
    </location>
</feature>
<evidence type="ECO:0000313" key="7">
    <source>
        <dbReference type="EMBL" id="NJB70917.1"/>
    </source>
</evidence>
<dbReference type="PANTHER" id="PTHR30329:SF21">
    <property type="entry name" value="LIPOPROTEIN YIAD-RELATED"/>
    <property type="match status" value="1"/>
</dbReference>
<dbReference type="GO" id="GO:0009279">
    <property type="term" value="C:cell outer membrane"/>
    <property type="evidence" value="ECO:0007669"/>
    <property type="project" value="UniProtKB-SubCell"/>
</dbReference>
<dbReference type="AlphaFoldDB" id="A0A846QUM6"/>
<evidence type="ECO:0000313" key="8">
    <source>
        <dbReference type="Proteomes" id="UP000590442"/>
    </source>
</evidence>
<evidence type="ECO:0000256" key="1">
    <source>
        <dbReference type="ARBA" id="ARBA00004442"/>
    </source>
</evidence>
<reference evidence="7 8" key="1">
    <citation type="submission" date="2020-03" db="EMBL/GenBank/DDBJ databases">
        <title>Genomic Encyclopedia of Type Strains, Phase IV (KMG-IV): sequencing the most valuable type-strain genomes for metagenomic binning, comparative biology and taxonomic classification.</title>
        <authorList>
            <person name="Goeker M."/>
        </authorList>
    </citation>
    <scope>NUCLEOTIDE SEQUENCE [LARGE SCALE GENOMIC DNA]</scope>
    <source>
        <strain evidence="7 8">DSM 29762</strain>
    </source>
</reference>
<feature type="signal peptide" evidence="5">
    <location>
        <begin position="1"/>
        <end position="19"/>
    </location>
</feature>
<evidence type="ECO:0000259" key="6">
    <source>
        <dbReference type="PROSITE" id="PS51123"/>
    </source>
</evidence>
<proteinExistence type="predicted"/>
<dbReference type="Gene3D" id="1.25.40.10">
    <property type="entry name" value="Tetratricopeptide repeat domain"/>
    <property type="match status" value="1"/>
</dbReference>
<protein>
    <submittedName>
        <fullName evidence="7">Outer membrane protein OmpA-like peptidoglycan-associated protein</fullName>
    </submittedName>
</protein>
<dbReference type="SUPFAM" id="SSF48452">
    <property type="entry name" value="TPR-like"/>
    <property type="match status" value="1"/>
</dbReference>
<evidence type="ECO:0000256" key="2">
    <source>
        <dbReference type="ARBA" id="ARBA00023136"/>
    </source>
</evidence>
<name>A0A846QUM6_9FLAO</name>
<keyword evidence="8" id="KW-1185">Reference proteome</keyword>
<dbReference type="Gene3D" id="3.30.1330.60">
    <property type="entry name" value="OmpA-like domain"/>
    <property type="match status" value="1"/>
</dbReference>
<dbReference type="CDD" id="cd07185">
    <property type="entry name" value="OmpA_C-like"/>
    <property type="match status" value="1"/>
</dbReference>
<keyword evidence="2 4" id="KW-0472">Membrane</keyword>
<dbReference type="PROSITE" id="PS51123">
    <property type="entry name" value="OMPA_2"/>
    <property type="match status" value="1"/>
</dbReference>
<dbReference type="InterPro" id="IPR006664">
    <property type="entry name" value="OMP_bac"/>
</dbReference>
<accession>A0A846QUM6</accession>